<dbReference type="PROSITE" id="PS51161">
    <property type="entry name" value="ATP_CONE"/>
    <property type="match status" value="1"/>
</dbReference>
<dbReference type="InterPro" id="IPR003796">
    <property type="entry name" value="RNR_NrdR-like"/>
</dbReference>
<sequence>MMALVEAFLHLISDIGSAMRCPFCGTQDTKVVDSRLVSEGAQVRRRRTCSHCQERFTTFEVAELQMPKLIKSDGSREVFDEDKLRNGIIKAIEKRPVSIEAVETAIARIKEKMQATGERELPSRWTGEAVMEELQRLDQVAYVRFASVYRSFKDISEFREAIDRLENHSADALEPTKEDEA</sequence>
<comment type="cofactor">
    <cofactor evidence="8">
        <name>Zn(2+)</name>
        <dbReference type="ChEBI" id="CHEBI:29105"/>
    </cofactor>
    <text evidence="8">Binds 1 zinc ion.</text>
</comment>
<name>W1RN59_9GAMM</name>
<comment type="function">
    <text evidence="8">Negatively regulates transcription of bacterial ribonucleotide reductase nrd genes and operons by binding to NrdR-boxes.</text>
</comment>
<dbReference type="Pfam" id="PF03477">
    <property type="entry name" value="ATP-cone"/>
    <property type="match status" value="1"/>
</dbReference>
<dbReference type="HAMAP" id="MF_00440">
    <property type="entry name" value="NrdR"/>
    <property type="match status" value="1"/>
</dbReference>
<keyword evidence="11" id="KW-1185">Reference proteome</keyword>
<protein>
    <recommendedName>
        <fullName evidence="8">Transcriptional repressor NrdR</fullName>
    </recommendedName>
</protein>
<comment type="similarity">
    <text evidence="8">Belongs to the NrdR family.</text>
</comment>
<comment type="caution">
    <text evidence="10">The sequence shown here is derived from an EMBL/GenBank/DDBJ whole genome shotgun (WGS) entry which is preliminary data.</text>
</comment>
<evidence type="ECO:0000313" key="10">
    <source>
        <dbReference type="EMBL" id="ETI57776.1"/>
    </source>
</evidence>
<keyword evidence="3 8" id="KW-0863">Zinc-finger</keyword>
<keyword evidence="2 8" id="KW-0547">Nucleotide-binding</keyword>
<dbReference type="GO" id="GO:0045892">
    <property type="term" value="P:negative regulation of DNA-templated transcription"/>
    <property type="evidence" value="ECO:0007669"/>
    <property type="project" value="UniProtKB-UniRule"/>
</dbReference>
<evidence type="ECO:0000256" key="3">
    <source>
        <dbReference type="ARBA" id="ARBA00022771"/>
    </source>
</evidence>
<dbReference type="eggNOG" id="COG1327">
    <property type="taxonomic scope" value="Bacteria"/>
</dbReference>
<proteinExistence type="inferred from homology"/>
<evidence type="ECO:0000256" key="1">
    <source>
        <dbReference type="ARBA" id="ARBA00022491"/>
    </source>
</evidence>
<keyword evidence="6 8" id="KW-0238">DNA-binding</keyword>
<dbReference type="GO" id="GO:0003677">
    <property type="term" value="F:DNA binding"/>
    <property type="evidence" value="ECO:0007669"/>
    <property type="project" value="UniProtKB-KW"/>
</dbReference>
<evidence type="ECO:0000256" key="7">
    <source>
        <dbReference type="ARBA" id="ARBA00023163"/>
    </source>
</evidence>
<organism evidence="10 11">
    <name type="scientific">Marinomonas profundimaris</name>
    <dbReference type="NCBI Taxonomy" id="1208321"/>
    <lineage>
        <taxon>Bacteria</taxon>
        <taxon>Pseudomonadati</taxon>
        <taxon>Pseudomonadota</taxon>
        <taxon>Gammaproteobacteria</taxon>
        <taxon>Oceanospirillales</taxon>
        <taxon>Oceanospirillaceae</taxon>
        <taxon>Marinomonas</taxon>
    </lineage>
</organism>
<keyword evidence="4 8" id="KW-0067">ATP-binding</keyword>
<evidence type="ECO:0000256" key="2">
    <source>
        <dbReference type="ARBA" id="ARBA00022741"/>
    </source>
</evidence>
<dbReference type="EMBL" id="AYOZ01000062">
    <property type="protein sequence ID" value="ETI57776.1"/>
    <property type="molecule type" value="Genomic_DNA"/>
</dbReference>
<keyword evidence="8" id="KW-0862">Zinc</keyword>
<feature type="domain" description="ATP-cone" evidence="9">
    <location>
        <begin position="67"/>
        <end position="157"/>
    </location>
</feature>
<keyword evidence="1 8" id="KW-0678">Repressor</keyword>
<dbReference type="GO" id="GO:0008270">
    <property type="term" value="F:zinc ion binding"/>
    <property type="evidence" value="ECO:0007669"/>
    <property type="project" value="UniProtKB-UniRule"/>
</dbReference>
<dbReference type="PANTHER" id="PTHR30455:SF2">
    <property type="entry name" value="TRANSCRIPTIONAL REPRESSOR NRDR"/>
    <property type="match status" value="1"/>
</dbReference>
<evidence type="ECO:0000256" key="5">
    <source>
        <dbReference type="ARBA" id="ARBA00023015"/>
    </source>
</evidence>
<keyword evidence="7 8" id="KW-0804">Transcription</keyword>
<keyword evidence="5 8" id="KW-0805">Transcription regulation</keyword>
<dbReference type="PATRIC" id="fig|1208321.3.peg.3587"/>
<reference evidence="10 11" key="1">
    <citation type="journal article" date="2014" name="Genome Announc.">
        <title>Draft Genome Sequence of Marinomonas sp. Strain D104, a Polycyclic Aromatic Hydrocarbon-Degrading Bacterium from the Deep-Sea Sediment of the Arctic Ocean.</title>
        <authorList>
            <person name="Dong C."/>
            <person name="Bai X."/>
            <person name="Lai Q."/>
            <person name="Xie Y."/>
            <person name="Chen X."/>
            <person name="Shao Z."/>
        </authorList>
    </citation>
    <scope>NUCLEOTIDE SEQUENCE [LARGE SCALE GENOMIC DNA]</scope>
    <source>
        <strain evidence="10 11">D104</strain>
    </source>
</reference>
<gene>
    <name evidence="8" type="primary">nrdR</name>
    <name evidence="10" type="ORF">D104_18095</name>
</gene>
<dbReference type="GO" id="GO:0005524">
    <property type="term" value="F:ATP binding"/>
    <property type="evidence" value="ECO:0007669"/>
    <property type="project" value="UniProtKB-UniRule"/>
</dbReference>
<evidence type="ECO:0000256" key="6">
    <source>
        <dbReference type="ARBA" id="ARBA00023125"/>
    </source>
</evidence>
<dbReference type="NCBIfam" id="TIGR00244">
    <property type="entry name" value="transcriptional regulator NrdR"/>
    <property type="match status" value="1"/>
</dbReference>
<evidence type="ECO:0000256" key="4">
    <source>
        <dbReference type="ARBA" id="ARBA00022840"/>
    </source>
</evidence>
<accession>W1RN59</accession>
<dbReference type="STRING" id="1208321.D104_18095"/>
<evidence type="ECO:0000259" key="9">
    <source>
        <dbReference type="PROSITE" id="PS51161"/>
    </source>
</evidence>
<keyword evidence="8" id="KW-0479">Metal-binding</keyword>
<evidence type="ECO:0000256" key="8">
    <source>
        <dbReference type="HAMAP-Rule" id="MF_00440"/>
    </source>
</evidence>
<evidence type="ECO:0000313" key="11">
    <source>
        <dbReference type="Proteomes" id="UP000018857"/>
    </source>
</evidence>
<feature type="zinc finger region" evidence="8">
    <location>
        <begin position="21"/>
        <end position="52"/>
    </location>
</feature>
<dbReference type="InterPro" id="IPR005144">
    <property type="entry name" value="ATP-cone_dom"/>
</dbReference>
<dbReference type="Proteomes" id="UP000018857">
    <property type="component" value="Unassembled WGS sequence"/>
</dbReference>
<dbReference type="PANTHER" id="PTHR30455">
    <property type="entry name" value="TRANSCRIPTIONAL REPRESSOR NRDR"/>
    <property type="match status" value="1"/>
</dbReference>
<dbReference type="InterPro" id="IPR055173">
    <property type="entry name" value="NrdR-like_N"/>
</dbReference>
<dbReference type="Pfam" id="PF22811">
    <property type="entry name" value="Zn_ribbon_NrdR"/>
    <property type="match status" value="1"/>
</dbReference>
<dbReference type="AlphaFoldDB" id="W1RN59"/>